<organism evidence="1">
    <name type="scientific">Cladocopium goreaui</name>
    <dbReference type="NCBI Taxonomy" id="2562237"/>
    <lineage>
        <taxon>Eukaryota</taxon>
        <taxon>Sar</taxon>
        <taxon>Alveolata</taxon>
        <taxon>Dinophyceae</taxon>
        <taxon>Suessiales</taxon>
        <taxon>Symbiodiniaceae</taxon>
        <taxon>Cladocopium</taxon>
    </lineage>
</organism>
<evidence type="ECO:0000313" key="3">
    <source>
        <dbReference type="Proteomes" id="UP001152797"/>
    </source>
</evidence>
<protein>
    <submittedName>
        <fullName evidence="2">Rapid response to glucose protein 1</fullName>
    </submittedName>
</protein>
<accession>A0A9P1FU26</accession>
<evidence type="ECO:0000313" key="2">
    <source>
        <dbReference type="EMBL" id="CAL4775473.1"/>
    </source>
</evidence>
<dbReference type="Proteomes" id="UP001152797">
    <property type="component" value="Unassembled WGS sequence"/>
</dbReference>
<keyword evidence="3" id="KW-1185">Reference proteome</keyword>
<dbReference type="Gene3D" id="3.40.50.150">
    <property type="entry name" value="Vaccinia Virus protein VP39"/>
    <property type="match status" value="1"/>
</dbReference>
<gene>
    <name evidence="1" type="ORF">C1SCF055_LOCUS15376</name>
</gene>
<name>A0A9P1FU26_9DINO</name>
<dbReference type="EMBL" id="CAMXCT030001236">
    <property type="protein sequence ID" value="CAL4775473.1"/>
    <property type="molecule type" value="Genomic_DNA"/>
</dbReference>
<dbReference type="SUPFAM" id="SSF53335">
    <property type="entry name" value="S-adenosyl-L-methionine-dependent methyltransferases"/>
    <property type="match status" value="1"/>
</dbReference>
<dbReference type="CDD" id="cd02440">
    <property type="entry name" value="AdoMet_MTases"/>
    <property type="match status" value="1"/>
</dbReference>
<evidence type="ECO:0000313" key="1">
    <source>
        <dbReference type="EMBL" id="CAI3988161.1"/>
    </source>
</evidence>
<dbReference type="AlphaFoldDB" id="A0A9P1FU26"/>
<proteinExistence type="predicted"/>
<reference evidence="2 3" key="2">
    <citation type="submission" date="2024-05" db="EMBL/GenBank/DDBJ databases">
        <authorList>
            <person name="Chen Y."/>
            <person name="Shah S."/>
            <person name="Dougan E. K."/>
            <person name="Thang M."/>
            <person name="Chan C."/>
        </authorList>
    </citation>
    <scope>NUCLEOTIDE SEQUENCE [LARGE SCALE GENOMIC DNA]</scope>
</reference>
<dbReference type="EMBL" id="CAMXCT020001236">
    <property type="protein sequence ID" value="CAL1141536.1"/>
    <property type="molecule type" value="Genomic_DNA"/>
</dbReference>
<dbReference type="PANTHER" id="PTHR14614">
    <property type="entry name" value="HEPATOCELLULAR CARCINOMA-ASSOCIATED ANTIGEN"/>
    <property type="match status" value="1"/>
</dbReference>
<dbReference type="InterPro" id="IPR019410">
    <property type="entry name" value="Methyltransf_16"/>
</dbReference>
<dbReference type="EMBL" id="CAMXCT010001236">
    <property type="protein sequence ID" value="CAI3988161.1"/>
    <property type="molecule type" value="Genomic_DNA"/>
</dbReference>
<dbReference type="OrthoDB" id="46564at2759"/>
<reference evidence="1" key="1">
    <citation type="submission" date="2022-10" db="EMBL/GenBank/DDBJ databases">
        <authorList>
            <person name="Chen Y."/>
            <person name="Dougan E. K."/>
            <person name="Chan C."/>
            <person name="Rhodes N."/>
            <person name="Thang M."/>
        </authorList>
    </citation>
    <scope>NUCLEOTIDE SEQUENCE</scope>
</reference>
<dbReference type="InterPro" id="IPR029063">
    <property type="entry name" value="SAM-dependent_MTases_sf"/>
</dbReference>
<dbReference type="Pfam" id="PF10294">
    <property type="entry name" value="Methyltransf_16"/>
    <property type="match status" value="1"/>
</dbReference>
<sequence length="296" mass="33078">MLRQLLIRDGLGWQLVSWPLPPTRLLLFSPSFAVLSTALPHGLPNGIQKEFPLSVKDQQETEAWQLLSHQRLEEELQVEVDGYVSFSVDRPRGQAPLVLRELPETVGSKVWRGAWLLWKSLEVYGLQGASNILELGSGVGLVGLLLAADRGVHVTLSETRSAYAGAAVTFENLRQNVETNRWNVAQSGGDVEVLELDWTQGLDEKHDFDLVIGSDILYEPHLFEDLLDVLQAAADRAILVQNLARKGTQYFLQLCEQRCVAVRAVDVSHLDEEMKLLDAKDGVYQCWFLDFTANGC</sequence>
<comment type="caution">
    <text evidence="1">The sequence shown here is derived from an EMBL/GenBank/DDBJ whole genome shotgun (WGS) entry which is preliminary data.</text>
</comment>